<protein>
    <submittedName>
        <fullName evidence="2">Uncharacterized protein</fullName>
    </submittedName>
</protein>
<name>A0AAP0R6X1_LIQFO</name>
<proteinExistence type="predicted"/>
<organism evidence="2 3">
    <name type="scientific">Liquidambar formosana</name>
    <name type="common">Formosan gum</name>
    <dbReference type="NCBI Taxonomy" id="63359"/>
    <lineage>
        <taxon>Eukaryota</taxon>
        <taxon>Viridiplantae</taxon>
        <taxon>Streptophyta</taxon>
        <taxon>Embryophyta</taxon>
        <taxon>Tracheophyta</taxon>
        <taxon>Spermatophyta</taxon>
        <taxon>Magnoliopsida</taxon>
        <taxon>eudicotyledons</taxon>
        <taxon>Gunneridae</taxon>
        <taxon>Pentapetalae</taxon>
        <taxon>Saxifragales</taxon>
        <taxon>Altingiaceae</taxon>
        <taxon>Liquidambar</taxon>
    </lineage>
</organism>
<sequence length="156" mass="18123">MEEEKRMPKEIEHEDCIHTVLIAAGTALLVACLKRAIMVSLVEQWRAWVFVVLNVVLLAILFTSKRSISSEQQESNSSVEIHIEKKKERKECSPLVAVEKSSDCRKLYENRSKMNKRERLKDGVELPRLSKEELNERAEAFIAMFRQHLVSDAKKW</sequence>
<evidence type="ECO:0000313" key="2">
    <source>
        <dbReference type="EMBL" id="KAK9272307.1"/>
    </source>
</evidence>
<keyword evidence="3" id="KW-1185">Reference proteome</keyword>
<dbReference type="AlphaFoldDB" id="A0AAP0R6X1"/>
<dbReference type="PANTHER" id="PTHR35997">
    <property type="entry name" value="COTTON FIBER PROTEIN-RELATED"/>
    <property type="match status" value="1"/>
</dbReference>
<keyword evidence="1" id="KW-0812">Transmembrane</keyword>
<gene>
    <name evidence="2" type="ORF">L1049_002678</name>
</gene>
<feature type="transmembrane region" description="Helical" evidence="1">
    <location>
        <begin position="45"/>
        <end position="63"/>
    </location>
</feature>
<keyword evidence="1" id="KW-1133">Transmembrane helix</keyword>
<dbReference type="PANTHER" id="PTHR35997:SF5">
    <property type="entry name" value="OS09G0539700 PROTEIN"/>
    <property type="match status" value="1"/>
</dbReference>
<dbReference type="PROSITE" id="PS51257">
    <property type="entry name" value="PROKAR_LIPOPROTEIN"/>
    <property type="match status" value="1"/>
</dbReference>
<evidence type="ECO:0000256" key="1">
    <source>
        <dbReference type="SAM" id="Phobius"/>
    </source>
</evidence>
<keyword evidence="1" id="KW-0472">Membrane</keyword>
<reference evidence="2 3" key="1">
    <citation type="journal article" date="2024" name="Plant J.">
        <title>Genome sequences and population genomics reveal climatic adaptation and genomic divergence between two closely related sweetgum species.</title>
        <authorList>
            <person name="Xu W.Q."/>
            <person name="Ren C.Q."/>
            <person name="Zhang X.Y."/>
            <person name="Comes H.P."/>
            <person name="Liu X.H."/>
            <person name="Li Y.G."/>
            <person name="Kettle C.J."/>
            <person name="Jalonen R."/>
            <person name="Gaisberger H."/>
            <person name="Ma Y.Z."/>
            <person name="Qiu Y.X."/>
        </authorList>
    </citation>
    <scope>NUCLEOTIDE SEQUENCE [LARGE SCALE GENOMIC DNA]</scope>
    <source>
        <strain evidence="2">Hangzhou</strain>
    </source>
</reference>
<comment type="caution">
    <text evidence="2">The sequence shown here is derived from an EMBL/GenBank/DDBJ whole genome shotgun (WGS) entry which is preliminary data.</text>
</comment>
<dbReference type="EMBL" id="JBBPBK010000013">
    <property type="protein sequence ID" value="KAK9272307.1"/>
    <property type="molecule type" value="Genomic_DNA"/>
</dbReference>
<accession>A0AAP0R6X1</accession>
<feature type="transmembrane region" description="Helical" evidence="1">
    <location>
        <begin position="20"/>
        <end position="39"/>
    </location>
</feature>
<evidence type="ECO:0000313" key="3">
    <source>
        <dbReference type="Proteomes" id="UP001415857"/>
    </source>
</evidence>
<dbReference type="Proteomes" id="UP001415857">
    <property type="component" value="Unassembled WGS sequence"/>
</dbReference>